<accession>A0A382BH57</accession>
<gene>
    <name evidence="1" type="ORF">METZ01_LOCUS165387</name>
</gene>
<protein>
    <submittedName>
        <fullName evidence="1">Uncharacterized protein</fullName>
    </submittedName>
</protein>
<name>A0A382BH57_9ZZZZ</name>
<dbReference type="EMBL" id="UINC01029581">
    <property type="protein sequence ID" value="SVB12533.1"/>
    <property type="molecule type" value="Genomic_DNA"/>
</dbReference>
<feature type="non-terminal residue" evidence="1">
    <location>
        <position position="58"/>
    </location>
</feature>
<organism evidence="1">
    <name type="scientific">marine metagenome</name>
    <dbReference type="NCBI Taxonomy" id="408172"/>
    <lineage>
        <taxon>unclassified sequences</taxon>
        <taxon>metagenomes</taxon>
        <taxon>ecological metagenomes</taxon>
    </lineage>
</organism>
<dbReference type="AlphaFoldDB" id="A0A382BH57"/>
<sequence>MFAFTFVGILSLIGLYRMDAFKIIEHNTPESCRALIMDGSAEDIEIDYERGYAYLSIQ</sequence>
<proteinExistence type="predicted"/>
<evidence type="ECO:0000313" key="1">
    <source>
        <dbReference type="EMBL" id="SVB12533.1"/>
    </source>
</evidence>
<reference evidence="1" key="1">
    <citation type="submission" date="2018-05" db="EMBL/GenBank/DDBJ databases">
        <authorList>
            <person name="Lanie J.A."/>
            <person name="Ng W.-L."/>
            <person name="Kazmierczak K.M."/>
            <person name="Andrzejewski T.M."/>
            <person name="Davidsen T.M."/>
            <person name="Wayne K.J."/>
            <person name="Tettelin H."/>
            <person name="Glass J.I."/>
            <person name="Rusch D."/>
            <person name="Podicherti R."/>
            <person name="Tsui H.-C.T."/>
            <person name="Winkler M.E."/>
        </authorList>
    </citation>
    <scope>NUCLEOTIDE SEQUENCE</scope>
</reference>